<keyword evidence="2" id="KW-0808">Transferase</keyword>
<feature type="domain" description="Glycosyltransferase subfamily 4-like N-terminal" evidence="1">
    <location>
        <begin position="25"/>
        <end position="197"/>
    </location>
</feature>
<dbReference type="Pfam" id="PF13579">
    <property type="entry name" value="Glyco_trans_4_4"/>
    <property type="match status" value="1"/>
</dbReference>
<name>A0AAU7CCU3_9BACT</name>
<dbReference type="GO" id="GO:0016757">
    <property type="term" value="F:glycosyltransferase activity"/>
    <property type="evidence" value="ECO:0007669"/>
    <property type="project" value="UniProtKB-KW"/>
</dbReference>
<dbReference type="PANTHER" id="PTHR12526:SF600">
    <property type="entry name" value="GLYCOSYL TRANSFERASE GROUP 1"/>
    <property type="match status" value="1"/>
</dbReference>
<gene>
    <name evidence="2" type="ORF">V5E97_32300</name>
</gene>
<dbReference type="InterPro" id="IPR028098">
    <property type="entry name" value="Glyco_trans_4-like_N"/>
</dbReference>
<sequence length="390" mass="43872">MSRLRIVLVMIEPPLPFGNAAARWFYVLYKGLVERGHQVTAFAACSQPEDLAKARTLFPAPTYDLRLYDFPIRSGWQSKWQTFLRPFSYMFSVDLVRDLNAVLTQDFDVLHLEQTWSGWLGIDHVGKTLVNVHYLAAIDLGEQQPRNVQEVIERFLIFGTEKRLLRKFRHFRTVSPRLEGPLLAINPKAEVMTVPLGLDGALYGYIPDELRTESRNLTLIGSMGWAPSHSAAIRLLSRLWPQIKRRVPDARLQIVGWSAREILSDYLGQRDVTIEENVPEIRPYFERASVMLYAPSRGSGMKVKIQEAMAFGIPVVTTSEGVEGLPALDGVHAGICEDDAGLIERTVALLLDAGLQNRQRLAARQLLEKHCGPGVTLDGIEKIYADIKGV</sequence>
<accession>A0AAU7CCU3</accession>
<dbReference type="SUPFAM" id="SSF53756">
    <property type="entry name" value="UDP-Glycosyltransferase/glycogen phosphorylase"/>
    <property type="match status" value="1"/>
</dbReference>
<protein>
    <submittedName>
        <fullName evidence="2">Glycosyltransferase</fullName>
        <ecNumber evidence="2">2.4.-.-</ecNumber>
    </submittedName>
</protein>
<proteinExistence type="predicted"/>
<dbReference type="RefSeq" id="WP_406695696.1">
    <property type="nucleotide sequence ID" value="NZ_CP155447.1"/>
</dbReference>
<dbReference type="EMBL" id="CP155447">
    <property type="protein sequence ID" value="XBH02955.1"/>
    <property type="molecule type" value="Genomic_DNA"/>
</dbReference>
<evidence type="ECO:0000259" key="1">
    <source>
        <dbReference type="Pfam" id="PF13579"/>
    </source>
</evidence>
<dbReference type="CDD" id="cd03801">
    <property type="entry name" value="GT4_PimA-like"/>
    <property type="match status" value="1"/>
</dbReference>
<dbReference type="Pfam" id="PF13692">
    <property type="entry name" value="Glyco_trans_1_4"/>
    <property type="match status" value="1"/>
</dbReference>
<reference evidence="2" key="1">
    <citation type="submission" date="2024-05" db="EMBL/GenBank/DDBJ databases">
        <title>Planctomycetes of the genus Singulisphaera possess chitinolytic capabilities.</title>
        <authorList>
            <person name="Ivanova A."/>
        </authorList>
    </citation>
    <scope>NUCLEOTIDE SEQUENCE</scope>
    <source>
        <strain evidence="2">Ch08T</strain>
    </source>
</reference>
<dbReference type="AlphaFoldDB" id="A0AAU7CCU3"/>
<dbReference type="Gene3D" id="3.40.50.2000">
    <property type="entry name" value="Glycogen Phosphorylase B"/>
    <property type="match status" value="2"/>
</dbReference>
<keyword evidence="2" id="KW-0328">Glycosyltransferase</keyword>
<evidence type="ECO:0000313" key="2">
    <source>
        <dbReference type="EMBL" id="XBH02955.1"/>
    </source>
</evidence>
<dbReference type="PANTHER" id="PTHR12526">
    <property type="entry name" value="GLYCOSYLTRANSFERASE"/>
    <property type="match status" value="1"/>
</dbReference>
<dbReference type="EC" id="2.4.-.-" evidence="2"/>
<organism evidence="2">
    <name type="scientific">Singulisphaera sp. Ch08</name>
    <dbReference type="NCBI Taxonomy" id="3120278"/>
    <lineage>
        <taxon>Bacteria</taxon>
        <taxon>Pseudomonadati</taxon>
        <taxon>Planctomycetota</taxon>
        <taxon>Planctomycetia</taxon>
        <taxon>Isosphaerales</taxon>
        <taxon>Isosphaeraceae</taxon>
        <taxon>Singulisphaera</taxon>
    </lineage>
</organism>